<comment type="similarity">
    <text evidence="1">Belongs to the UPF0161 family.</text>
</comment>
<dbReference type="EMBL" id="CP009654">
    <property type="protein sequence ID" value="APC97607.1"/>
    <property type="molecule type" value="Genomic_DNA"/>
</dbReference>
<reference evidence="3" key="1">
    <citation type="submission" date="2014-10" db="EMBL/GenBank/DDBJ databases">
        <authorList>
            <person name="Kuske C.R."/>
            <person name="Challacombe J.F."/>
            <person name="Daligault H.E."/>
            <person name="Davenport K.W."/>
            <person name="Johnson S.L."/>
            <person name="Siddaramappa S."/>
            <person name="Petersen J.M."/>
        </authorList>
    </citation>
    <scope>NUCLEOTIDE SEQUENCE [LARGE SCALE GENOMIC DNA]</scope>
    <source>
        <strain evidence="3">CA97-1460</strain>
    </source>
</reference>
<organism evidence="2 3">
    <name type="scientific">Francisella frigiditurris</name>
    <dbReference type="NCBI Taxonomy" id="1542390"/>
    <lineage>
        <taxon>Bacteria</taxon>
        <taxon>Pseudomonadati</taxon>
        <taxon>Pseudomonadota</taxon>
        <taxon>Gammaproteobacteria</taxon>
        <taxon>Thiotrichales</taxon>
        <taxon>Francisellaceae</taxon>
        <taxon>Francisella</taxon>
    </lineage>
</organism>
<dbReference type="AlphaFoldDB" id="A0A1J0KV98"/>
<dbReference type="InterPro" id="IPR002696">
    <property type="entry name" value="Membr_insert_effic_factor_YidD"/>
</dbReference>
<proteinExistence type="inferred from homology"/>
<dbReference type="NCBIfam" id="TIGR00278">
    <property type="entry name" value="membrane protein insertion efficiency factor YidD"/>
    <property type="match status" value="1"/>
</dbReference>
<keyword evidence="1" id="KW-0472">Membrane</keyword>
<dbReference type="PANTHER" id="PTHR33383:SF1">
    <property type="entry name" value="MEMBRANE PROTEIN INSERTION EFFICIENCY FACTOR-RELATED"/>
    <property type="match status" value="1"/>
</dbReference>
<sequence>MGIYRKILSNFRKAKLIPFVFLIKFYQYIISPVLPARCRYYPTCSEYALGAFKTHGIVRGAWLSVLRLAKCHPLCKRDYYDPVPIPKNQKGQK</sequence>
<dbReference type="RefSeq" id="WP_071663261.1">
    <property type="nucleotide sequence ID" value="NZ_CP009654.1"/>
</dbReference>
<dbReference type="SMART" id="SM01234">
    <property type="entry name" value="Haemolytic"/>
    <property type="match status" value="1"/>
</dbReference>
<comment type="subcellular location">
    <subcellularLocation>
        <location evidence="1">Cell membrane</location>
        <topology evidence="1">Peripheral membrane protein</topology>
        <orientation evidence="1">Cytoplasmic side</orientation>
    </subcellularLocation>
</comment>
<dbReference type="GO" id="GO:0005886">
    <property type="term" value="C:plasma membrane"/>
    <property type="evidence" value="ECO:0007669"/>
    <property type="project" value="UniProtKB-SubCell"/>
</dbReference>
<dbReference type="PANTHER" id="PTHR33383">
    <property type="entry name" value="MEMBRANE PROTEIN INSERTION EFFICIENCY FACTOR-RELATED"/>
    <property type="match status" value="1"/>
</dbReference>
<keyword evidence="1" id="KW-1003">Cell membrane</keyword>
<dbReference type="HAMAP" id="MF_00386">
    <property type="entry name" value="UPF0161_YidD"/>
    <property type="match status" value="1"/>
</dbReference>
<dbReference type="KEGG" id="frc:KX01_243"/>
<comment type="function">
    <text evidence="1">Could be involved in insertion of integral membrane proteins into the membrane.</text>
</comment>
<dbReference type="Pfam" id="PF01809">
    <property type="entry name" value="YidD"/>
    <property type="match status" value="1"/>
</dbReference>
<dbReference type="OrthoDB" id="9801753at2"/>
<gene>
    <name evidence="2" type="ORF">KX01_243</name>
</gene>
<evidence type="ECO:0000313" key="2">
    <source>
        <dbReference type="EMBL" id="APC97607.1"/>
    </source>
</evidence>
<dbReference type="Proteomes" id="UP000182521">
    <property type="component" value="Chromosome"/>
</dbReference>
<dbReference type="STRING" id="1542390.KX01_243"/>
<protein>
    <recommendedName>
        <fullName evidence="1">Putative membrane protein insertion efficiency factor</fullName>
    </recommendedName>
</protein>
<evidence type="ECO:0000256" key="1">
    <source>
        <dbReference type="HAMAP-Rule" id="MF_00386"/>
    </source>
</evidence>
<evidence type="ECO:0000313" key="3">
    <source>
        <dbReference type="Proteomes" id="UP000182521"/>
    </source>
</evidence>
<keyword evidence="3" id="KW-1185">Reference proteome</keyword>
<accession>A0A1J0KV98</accession>
<name>A0A1J0KV98_9GAMM</name>